<dbReference type="eggNOG" id="COG0739">
    <property type="taxonomic scope" value="Bacteria"/>
</dbReference>
<evidence type="ECO:0000313" key="2">
    <source>
        <dbReference type="Proteomes" id="UP000002382"/>
    </source>
</evidence>
<dbReference type="Gene3D" id="2.70.70.10">
    <property type="entry name" value="Glucose Permease (Domain IIA)"/>
    <property type="match status" value="1"/>
</dbReference>
<dbReference type="RefSeq" id="WP_012744795.1">
    <property type="nucleotide sequence ID" value="NC_012785.1"/>
</dbReference>
<dbReference type="STRING" id="521045.Kole_0283"/>
<dbReference type="InterPro" id="IPR050570">
    <property type="entry name" value="Cell_wall_metabolism_enzyme"/>
</dbReference>
<gene>
    <name evidence="1" type="ordered locus">Kole_0283</name>
</gene>
<dbReference type="KEGG" id="kol:Kole_0283"/>
<dbReference type="EMBL" id="CP001634">
    <property type="protein sequence ID" value="ACR79008.1"/>
    <property type="molecule type" value="Genomic_DNA"/>
</dbReference>
<reference evidence="1 2" key="1">
    <citation type="submission" date="2009-06" db="EMBL/GenBank/DDBJ databases">
        <title>Complete sequence of Thermotogales bacterium TBF 19.5.1.</title>
        <authorList>
            <consortium name="US DOE Joint Genome Institute"/>
            <person name="Lucas S."/>
            <person name="Copeland A."/>
            <person name="Lapidus A."/>
            <person name="Glavina del Rio T."/>
            <person name="Tice H."/>
            <person name="Bruce D."/>
            <person name="Goodwin L."/>
            <person name="Pitluck S."/>
            <person name="Chertkov O."/>
            <person name="Brettin T."/>
            <person name="Detter J.C."/>
            <person name="Han C."/>
            <person name="Schmutz J."/>
            <person name="Larimer F."/>
            <person name="Land M."/>
            <person name="Hauser L."/>
            <person name="Kyrpides N."/>
            <person name="Ovchinnikova G."/>
            <person name="Noll K."/>
        </authorList>
    </citation>
    <scope>NUCLEOTIDE SEQUENCE [LARGE SCALE GENOMIC DNA]</scope>
    <source>
        <strain evidence="2">ATCC BAA-1733 / DSM 21960 / TBF 19.5.1</strain>
    </source>
</reference>
<evidence type="ECO:0000313" key="1">
    <source>
        <dbReference type="EMBL" id="ACR79008.1"/>
    </source>
</evidence>
<accession>C5CD64</accession>
<proteinExistence type="predicted"/>
<organism evidence="1 2">
    <name type="scientific">Kosmotoga olearia (strain ATCC BAA-1733 / DSM 21960 / TBF 19.5.1)</name>
    <dbReference type="NCBI Taxonomy" id="521045"/>
    <lineage>
        <taxon>Bacteria</taxon>
        <taxon>Thermotogati</taxon>
        <taxon>Thermotogota</taxon>
        <taxon>Thermotogae</taxon>
        <taxon>Kosmotogales</taxon>
        <taxon>Kosmotogaceae</taxon>
        <taxon>Kosmotoga</taxon>
    </lineage>
</organism>
<sequence>MKLHKQVLILLLSFLFLSSFLIAGYLKFPLNRKIEVTGYFGEYRGPSRDLQFAAHFHKGIDFSTGGVTGLDVMAPENGYIDYFELNHPLYGNILVLALPEVENPYTSKKGVKVLFCHLESIGAEGTLAGRKLRMIYEKIQGTYGEAYVKVKFDPEEITFRRGDVVAKSGDTGGVPPHLHVEVRDMDEVLIMNPGFFFDLEYERTEVKIMELKVGNKKYDLSEHPLVEIGKFSPIVLHTIIKLRHPINPKSIKLYIDDKLIYGIDFEYLKLEHYDAVNEIYVNSTPSDYWFNLKSNANLDIVVNYWDRIDLSDPKDALIVVEDHWGNKSEVTFKIVGR</sequence>
<dbReference type="InterPro" id="IPR011055">
    <property type="entry name" value="Dup_hybrid_motif"/>
</dbReference>
<keyword evidence="2" id="KW-1185">Reference proteome</keyword>
<dbReference type="SUPFAM" id="SSF51261">
    <property type="entry name" value="Duplicated hybrid motif"/>
    <property type="match status" value="1"/>
</dbReference>
<dbReference type="HOGENOM" id="CLU_860340_0_0_0"/>
<reference evidence="1 2" key="2">
    <citation type="journal article" date="2011" name="J. Bacteriol.">
        <title>Genome Sequence of Kosmotoga olearia Strain TBF 19.5.1, a Thermophilic Bacterium with a Wide Growth Temperature Range, Isolated from the Troll B Oil Platform in the North Sea.</title>
        <authorList>
            <person name="Swithers K.S."/>
            <person name="Dipippo J.L."/>
            <person name="Bruce D.C."/>
            <person name="Detter C."/>
            <person name="Tapia R."/>
            <person name="Han S."/>
            <person name="Goodwin L.A."/>
            <person name="Han J."/>
            <person name="Woyke T."/>
            <person name="Pitluck S."/>
            <person name="Pennacchio L."/>
            <person name="Nolan M."/>
            <person name="Mikhailova N."/>
            <person name="Land M.L."/>
            <person name="Nesbo C.L."/>
            <person name="Gogarten J.P."/>
            <person name="Noll K.M."/>
        </authorList>
    </citation>
    <scope>NUCLEOTIDE SEQUENCE [LARGE SCALE GENOMIC DNA]</scope>
    <source>
        <strain evidence="2">ATCC BAA-1733 / DSM 21960 / TBF 19.5.1</strain>
    </source>
</reference>
<evidence type="ECO:0008006" key="3">
    <source>
        <dbReference type="Google" id="ProtNLM"/>
    </source>
</evidence>
<dbReference type="OrthoDB" id="9805070at2"/>
<name>C5CD64_KOSOT</name>
<dbReference type="PANTHER" id="PTHR21666">
    <property type="entry name" value="PEPTIDASE-RELATED"/>
    <property type="match status" value="1"/>
</dbReference>
<dbReference type="PANTHER" id="PTHR21666:SF270">
    <property type="entry name" value="MUREIN HYDROLASE ACTIVATOR ENVC"/>
    <property type="match status" value="1"/>
</dbReference>
<dbReference type="CDD" id="cd12797">
    <property type="entry name" value="M23_peptidase"/>
    <property type="match status" value="1"/>
</dbReference>
<dbReference type="AlphaFoldDB" id="C5CD64"/>
<dbReference type="GO" id="GO:0004222">
    <property type="term" value="F:metalloendopeptidase activity"/>
    <property type="evidence" value="ECO:0007669"/>
    <property type="project" value="TreeGrafter"/>
</dbReference>
<protein>
    <recommendedName>
        <fullName evidence="3">Peptidase M23</fullName>
    </recommendedName>
</protein>
<dbReference type="Proteomes" id="UP000002382">
    <property type="component" value="Chromosome"/>
</dbReference>